<proteinExistence type="predicted"/>
<keyword evidence="1" id="KW-0436">Ligase</keyword>
<gene>
    <name evidence="7" type="ORF">BO72DRAFT_493695</name>
</gene>
<dbReference type="PANTHER" id="PTHR22594">
    <property type="entry name" value="ASPARTYL/LYSYL-TRNA SYNTHETASE"/>
    <property type="match status" value="1"/>
</dbReference>
<keyword evidence="4" id="KW-0648">Protein biosynthesis</keyword>
<evidence type="ECO:0000256" key="3">
    <source>
        <dbReference type="ARBA" id="ARBA00022840"/>
    </source>
</evidence>
<keyword evidence="3" id="KW-0067">ATP-binding</keyword>
<protein>
    <submittedName>
        <fullName evidence="7">Putative asparaginase like 1</fullName>
    </submittedName>
</protein>
<reference evidence="7 8" key="1">
    <citation type="submission" date="2018-02" db="EMBL/GenBank/DDBJ databases">
        <title>The genomes of Aspergillus section Nigri reveals drivers in fungal speciation.</title>
        <authorList>
            <consortium name="DOE Joint Genome Institute"/>
            <person name="Vesth T.C."/>
            <person name="Nybo J."/>
            <person name="Theobald S."/>
            <person name="Brandl J."/>
            <person name="Frisvad J.C."/>
            <person name="Nielsen K.F."/>
            <person name="Lyhne E.K."/>
            <person name="Kogle M.E."/>
            <person name="Kuo A."/>
            <person name="Riley R."/>
            <person name="Clum A."/>
            <person name="Nolan M."/>
            <person name="Lipzen A."/>
            <person name="Salamov A."/>
            <person name="Henrissat B."/>
            <person name="Wiebenga A."/>
            <person name="De vries R.P."/>
            <person name="Grigoriev I.V."/>
            <person name="Mortensen U.H."/>
            <person name="Andersen M.R."/>
            <person name="Baker S.E."/>
        </authorList>
    </citation>
    <scope>NUCLEOTIDE SEQUENCE [LARGE SCALE GENOMIC DNA]</scope>
    <source>
        <strain evidence="7 8">CBS 313.89</strain>
    </source>
</reference>
<dbReference type="RefSeq" id="XP_040803867.1">
    <property type="nucleotide sequence ID" value="XM_040948404.1"/>
</dbReference>
<feature type="domain" description="Aminoacyl-transfer RNA synthetases class-II family profile" evidence="6">
    <location>
        <begin position="82"/>
        <end position="384"/>
    </location>
</feature>
<dbReference type="PROSITE" id="PS50862">
    <property type="entry name" value="AA_TRNA_LIGASE_II"/>
    <property type="match status" value="1"/>
</dbReference>
<dbReference type="Pfam" id="PF00152">
    <property type="entry name" value="tRNA-synt_2"/>
    <property type="match status" value="1"/>
</dbReference>
<keyword evidence="5" id="KW-0030">Aminoacyl-tRNA synthetase</keyword>
<evidence type="ECO:0000313" key="7">
    <source>
        <dbReference type="EMBL" id="RAK79857.1"/>
    </source>
</evidence>
<dbReference type="EMBL" id="KZ824631">
    <property type="protein sequence ID" value="RAK79857.1"/>
    <property type="molecule type" value="Genomic_DNA"/>
</dbReference>
<dbReference type="Proteomes" id="UP000249789">
    <property type="component" value="Unassembled WGS sequence"/>
</dbReference>
<dbReference type="OrthoDB" id="2262349at2759"/>
<dbReference type="GO" id="GO:0006421">
    <property type="term" value="P:asparaginyl-tRNA aminoacylation"/>
    <property type="evidence" value="ECO:0007669"/>
    <property type="project" value="TreeGrafter"/>
</dbReference>
<keyword evidence="8" id="KW-1185">Reference proteome</keyword>
<dbReference type="GO" id="GO:0005524">
    <property type="term" value="F:ATP binding"/>
    <property type="evidence" value="ECO:0007669"/>
    <property type="project" value="UniProtKB-KW"/>
</dbReference>
<dbReference type="GeneID" id="63865737"/>
<dbReference type="SUPFAM" id="SSF55681">
    <property type="entry name" value="Class II aaRS and biotin synthetases"/>
    <property type="match status" value="1"/>
</dbReference>
<name>A0A8G1RW56_9EURO</name>
<dbReference type="AlphaFoldDB" id="A0A8G1RW56"/>
<keyword evidence="2" id="KW-0547">Nucleotide-binding</keyword>
<dbReference type="VEuPathDB" id="FungiDB:BO72DRAFT_493695"/>
<evidence type="ECO:0000313" key="8">
    <source>
        <dbReference type="Proteomes" id="UP000249789"/>
    </source>
</evidence>
<sequence length="393" mass="43992">MESFSIHSIQSNLLPMPHHQALERLYYASRKPKVHAQIKTTEIDIESDDEKTPPKLSAPRLWRHPSSYAVQALRSPWHRTLLRLQSAVFHTSIEFFRHTMGYEYLVVPVTTGSVSSPMGLGSDSQPVTIWLDDQATYLADSQQFLLEYALRLQDRPHGVYYAGTSCRGEDPDATHLNQFFHVECELVGDLAQALLASHGAEIARCAGTTAHLQQLLRLFWTNNHSFPRITLAEALALPELTDEMWSFVVPGDSAFGRALTRKGEQMLIARFGGACWLTEMDHPSVPFYQAYVPDIVPPGGVAKAQCADFLLGVGEVLGCGNRHVTVNQALRALGNHGVAAGDYQWYLDMRREMELNTTGWGIGTERFLCWVLGHGDVRDVQMFPRLKGMDSMP</sequence>
<accession>A0A8G1RW56</accession>
<evidence type="ECO:0000256" key="2">
    <source>
        <dbReference type="ARBA" id="ARBA00022741"/>
    </source>
</evidence>
<organism evidence="7 8">
    <name type="scientific">Aspergillus fijiensis CBS 313.89</name>
    <dbReference type="NCBI Taxonomy" id="1448319"/>
    <lineage>
        <taxon>Eukaryota</taxon>
        <taxon>Fungi</taxon>
        <taxon>Dikarya</taxon>
        <taxon>Ascomycota</taxon>
        <taxon>Pezizomycotina</taxon>
        <taxon>Eurotiomycetes</taxon>
        <taxon>Eurotiomycetidae</taxon>
        <taxon>Eurotiales</taxon>
        <taxon>Aspergillaceae</taxon>
        <taxon>Aspergillus</taxon>
    </lineage>
</organism>
<dbReference type="InterPro" id="IPR004364">
    <property type="entry name" value="Aa-tRNA-synt_II"/>
</dbReference>
<evidence type="ECO:0000256" key="1">
    <source>
        <dbReference type="ARBA" id="ARBA00022598"/>
    </source>
</evidence>
<dbReference type="InterPro" id="IPR006195">
    <property type="entry name" value="aa-tRNA-synth_II"/>
</dbReference>
<evidence type="ECO:0000256" key="5">
    <source>
        <dbReference type="ARBA" id="ARBA00023146"/>
    </source>
</evidence>
<evidence type="ECO:0000259" key="6">
    <source>
        <dbReference type="PROSITE" id="PS50862"/>
    </source>
</evidence>
<dbReference type="Gene3D" id="3.30.930.10">
    <property type="entry name" value="Bira Bifunctional Protein, Domain 2"/>
    <property type="match status" value="1"/>
</dbReference>
<evidence type="ECO:0000256" key="4">
    <source>
        <dbReference type="ARBA" id="ARBA00022917"/>
    </source>
</evidence>
<dbReference type="PANTHER" id="PTHR22594:SF34">
    <property type="entry name" value="ASPARAGINE--TRNA LIGASE, MITOCHONDRIAL-RELATED"/>
    <property type="match status" value="1"/>
</dbReference>
<dbReference type="GO" id="GO:0004812">
    <property type="term" value="F:aminoacyl-tRNA ligase activity"/>
    <property type="evidence" value="ECO:0007669"/>
    <property type="project" value="UniProtKB-KW"/>
</dbReference>
<dbReference type="InterPro" id="IPR045864">
    <property type="entry name" value="aa-tRNA-synth_II/BPL/LPL"/>
</dbReference>